<evidence type="ECO:0000313" key="12">
    <source>
        <dbReference type="Proteomes" id="UP000002051"/>
    </source>
</evidence>
<dbReference type="AlphaFoldDB" id="A0A072V4J1"/>
<dbReference type="PaxDb" id="3880-AES62701"/>
<proteinExistence type="inferred from homology"/>
<dbReference type="EMBL" id="CM001219">
    <property type="protein sequence ID" value="KEH36268.1"/>
    <property type="molecule type" value="Genomic_DNA"/>
</dbReference>
<dbReference type="PROSITE" id="PS00879">
    <property type="entry name" value="ODR_DC_2_2"/>
    <property type="match status" value="1"/>
</dbReference>
<dbReference type="PRINTS" id="PR01179">
    <property type="entry name" value="ODADCRBXLASE"/>
</dbReference>
<evidence type="ECO:0000256" key="1">
    <source>
        <dbReference type="ARBA" id="ARBA00001933"/>
    </source>
</evidence>
<accession>A0A072V4J1</accession>
<dbReference type="Gene3D" id="3.20.20.10">
    <property type="entry name" value="Alanine racemase"/>
    <property type="match status" value="1"/>
</dbReference>
<reference evidence="11" key="3">
    <citation type="submission" date="2015-04" db="UniProtKB">
        <authorList>
            <consortium name="EnsemblPlants"/>
        </authorList>
    </citation>
    <scope>IDENTIFICATION</scope>
    <source>
        <strain evidence="11">cv. Jemalong A17</strain>
    </source>
</reference>
<dbReference type="PANTHER" id="PTHR11482">
    <property type="entry name" value="ARGININE/DIAMINOPIMELATE/ORNITHINE DECARBOXYLASE"/>
    <property type="match status" value="1"/>
</dbReference>
<dbReference type="SUPFAM" id="SSF51419">
    <property type="entry name" value="PLP-binding barrel"/>
    <property type="match status" value="1"/>
</dbReference>
<feature type="domain" description="Orn/DAP/Arg decarboxylase 2 N-terminal" evidence="9">
    <location>
        <begin position="98"/>
        <end position="328"/>
    </location>
</feature>
<dbReference type="PANTHER" id="PTHR11482:SF6">
    <property type="entry name" value="ORNITHINE DECARBOXYLASE 1-RELATED"/>
    <property type="match status" value="1"/>
</dbReference>
<gene>
    <name evidence="10" type="ordered locus">MTR_3g114890</name>
</gene>
<reference evidence="10 12" key="2">
    <citation type="journal article" date="2014" name="BMC Genomics">
        <title>An improved genome release (version Mt4.0) for the model legume Medicago truncatula.</title>
        <authorList>
            <person name="Tang H."/>
            <person name="Krishnakumar V."/>
            <person name="Bidwell S."/>
            <person name="Rosen B."/>
            <person name="Chan A."/>
            <person name="Zhou S."/>
            <person name="Gentzbittel L."/>
            <person name="Childs K.L."/>
            <person name="Yandell M."/>
            <person name="Gundlach H."/>
            <person name="Mayer K.F."/>
            <person name="Schwartz D.C."/>
            <person name="Town C.D."/>
        </authorList>
    </citation>
    <scope>GENOME REANNOTATION</scope>
    <source>
        <strain evidence="10">A17</strain>
        <strain evidence="11 12">cv. Jemalong A17</strain>
    </source>
</reference>
<dbReference type="PROSITE" id="PS00878">
    <property type="entry name" value="ODR_DC_2_1"/>
    <property type="match status" value="1"/>
</dbReference>
<dbReference type="InterPro" id="IPR022644">
    <property type="entry name" value="De-COase2_N"/>
</dbReference>
<comment type="catalytic activity">
    <reaction evidence="8">
        <text>L-ornithine + H(+) = putrescine + CO2</text>
        <dbReference type="Rhea" id="RHEA:22964"/>
        <dbReference type="ChEBI" id="CHEBI:15378"/>
        <dbReference type="ChEBI" id="CHEBI:16526"/>
        <dbReference type="ChEBI" id="CHEBI:46911"/>
        <dbReference type="ChEBI" id="CHEBI:326268"/>
        <dbReference type="EC" id="4.1.1.17"/>
    </reaction>
</comment>
<dbReference type="GO" id="GO:0004586">
    <property type="term" value="F:ornithine decarboxylase activity"/>
    <property type="evidence" value="ECO:0000318"/>
    <property type="project" value="GO_Central"/>
</dbReference>
<keyword evidence="12" id="KW-1185">Reference proteome</keyword>
<dbReference type="HOGENOM" id="CLU_026444_1_0_1"/>
<comment type="similarity">
    <text evidence="2">Belongs to the Orn/Lys/Arg decarboxylase class-II family.</text>
</comment>
<evidence type="ECO:0000259" key="9">
    <source>
        <dbReference type="Pfam" id="PF02784"/>
    </source>
</evidence>
<organism evidence="10 12">
    <name type="scientific">Medicago truncatula</name>
    <name type="common">Barrel medic</name>
    <name type="synonym">Medicago tribuloides</name>
    <dbReference type="NCBI Taxonomy" id="3880"/>
    <lineage>
        <taxon>Eukaryota</taxon>
        <taxon>Viridiplantae</taxon>
        <taxon>Streptophyta</taxon>
        <taxon>Embryophyta</taxon>
        <taxon>Tracheophyta</taxon>
        <taxon>Spermatophyta</taxon>
        <taxon>Magnoliopsida</taxon>
        <taxon>eudicotyledons</taxon>
        <taxon>Gunneridae</taxon>
        <taxon>Pentapetalae</taxon>
        <taxon>rosids</taxon>
        <taxon>fabids</taxon>
        <taxon>Fabales</taxon>
        <taxon>Fabaceae</taxon>
        <taxon>Papilionoideae</taxon>
        <taxon>50 kb inversion clade</taxon>
        <taxon>NPAAA clade</taxon>
        <taxon>Hologalegina</taxon>
        <taxon>IRL clade</taxon>
        <taxon>Trifolieae</taxon>
        <taxon>Medicago</taxon>
    </lineage>
</organism>
<evidence type="ECO:0000256" key="6">
    <source>
        <dbReference type="ARBA" id="ARBA00034138"/>
    </source>
</evidence>
<dbReference type="InterPro" id="IPR000183">
    <property type="entry name" value="Orn/DAP/Arg_de-COase"/>
</dbReference>
<dbReference type="EnsemblPlants" id="KEH36268">
    <property type="protein sequence ID" value="KEH36268"/>
    <property type="gene ID" value="MTR_3g114890"/>
</dbReference>
<dbReference type="InterPro" id="IPR022657">
    <property type="entry name" value="De-COase2_CS"/>
</dbReference>
<dbReference type="InterPro" id="IPR022653">
    <property type="entry name" value="De-COase2_pyr-phos_BS"/>
</dbReference>
<sequence length="433" mass="46803">MPTLVTNGGARNFIESGQKIYRKTLQPKSLAKSAGNAFPAEFTQKSAGKAKNSSNGVKGKKLTTLSLEITISDFIQSVIKTKPAENDSPFSVLDLRVVIDLMNKWAIKLPTVEPFYAVKCNSNISLVGVLASLGSNFDCASRAEIESVLSLGVSPDRIIYANPCKSELHIEYAASVGVNLTTFDSVGEVEKIKKWHPKCELLLRIKTDEGSGARASLSVKYGALHNEVLELLKAADVAGLKVTGVSFHIGSGGADAKAYHGSILLDKEVFETATRLGMPKMKILDIGGGFTSGSNFDEAALNVNDAIKTHFENDEDLVVIGEPGRYFSETAFTLATKIIGKRLFPHASHLGLVQNLIMLHAKILKLTLQQFLDPLDAIDTVLKEYMLPELEVNDWLVFPNMGAYTTSSGTNFNGFCSTAKDIYLACSSSVGQE</sequence>
<name>A0A072V4J1_MEDTR</name>
<comment type="cofactor">
    <cofactor evidence="1">
        <name>pyridoxal 5'-phosphate</name>
        <dbReference type="ChEBI" id="CHEBI:597326"/>
    </cofactor>
</comment>
<dbReference type="EC" id="4.1.1.17" evidence="6"/>
<evidence type="ECO:0000256" key="8">
    <source>
        <dbReference type="ARBA" id="ARBA00049127"/>
    </source>
</evidence>
<dbReference type="GO" id="GO:0005737">
    <property type="term" value="C:cytoplasm"/>
    <property type="evidence" value="ECO:0000318"/>
    <property type="project" value="GO_Central"/>
</dbReference>
<comment type="pathway">
    <text evidence="5">Amine and polyamine biosynthesis; putrescine biosynthesis via L-ornithine pathway; putrescine from L-ornithine: step 1/1.</text>
</comment>
<dbReference type="STRING" id="3880.A0A072V4J1"/>
<dbReference type="FunFam" id="3.20.20.10:FF:000005">
    <property type="entry name" value="Ornithine decarboxylase"/>
    <property type="match status" value="1"/>
</dbReference>
<keyword evidence="3" id="KW-0663">Pyridoxal phosphate</keyword>
<protein>
    <recommendedName>
        <fullName evidence="6">ornithine decarboxylase</fullName>
        <ecNumber evidence="6">4.1.1.17</ecNumber>
    </recommendedName>
</protein>
<dbReference type="CDD" id="cd00622">
    <property type="entry name" value="PLPDE_III_ODC"/>
    <property type="match status" value="1"/>
</dbReference>
<evidence type="ECO:0000256" key="7">
    <source>
        <dbReference type="ARBA" id="ARBA00046672"/>
    </source>
</evidence>
<evidence type="ECO:0000256" key="4">
    <source>
        <dbReference type="ARBA" id="ARBA00023239"/>
    </source>
</evidence>
<dbReference type="Pfam" id="PF02784">
    <property type="entry name" value="Orn_Arg_deC_N"/>
    <property type="match status" value="1"/>
</dbReference>
<dbReference type="UniPathway" id="UPA00535">
    <property type="reaction ID" value="UER00288"/>
</dbReference>
<dbReference type="SUPFAM" id="SSF50621">
    <property type="entry name" value="Alanine racemase C-terminal domain-like"/>
    <property type="match status" value="1"/>
</dbReference>
<dbReference type="PRINTS" id="PR01182">
    <property type="entry name" value="ORNDCRBXLASE"/>
</dbReference>
<keyword evidence="4" id="KW-0456">Lyase</keyword>
<dbReference type="Proteomes" id="UP000002051">
    <property type="component" value="Chromosome 3"/>
</dbReference>
<evidence type="ECO:0000313" key="10">
    <source>
        <dbReference type="EMBL" id="KEH36268.1"/>
    </source>
</evidence>
<evidence type="ECO:0000313" key="11">
    <source>
        <dbReference type="EnsemblPlants" id="KEH36268"/>
    </source>
</evidence>
<evidence type="ECO:0000256" key="5">
    <source>
        <dbReference type="ARBA" id="ARBA00034115"/>
    </source>
</evidence>
<dbReference type="GO" id="GO:0033387">
    <property type="term" value="P:putrescine biosynthetic process from arginine, via ornithine"/>
    <property type="evidence" value="ECO:0000318"/>
    <property type="project" value="GO_Central"/>
</dbReference>
<dbReference type="Gene3D" id="2.40.37.10">
    <property type="entry name" value="Lyase, Ornithine Decarboxylase, Chain A, domain 1"/>
    <property type="match status" value="1"/>
</dbReference>
<evidence type="ECO:0000256" key="3">
    <source>
        <dbReference type="ARBA" id="ARBA00022898"/>
    </source>
</evidence>
<dbReference type="InterPro" id="IPR002433">
    <property type="entry name" value="Orn_de-COase"/>
</dbReference>
<reference evidence="10 12" key="1">
    <citation type="journal article" date="2011" name="Nature">
        <title>The Medicago genome provides insight into the evolution of rhizobial symbioses.</title>
        <authorList>
            <person name="Young N.D."/>
            <person name="Debelle F."/>
            <person name="Oldroyd G.E."/>
            <person name="Geurts R."/>
            <person name="Cannon S.B."/>
            <person name="Udvardi M.K."/>
            <person name="Benedito V.A."/>
            <person name="Mayer K.F."/>
            <person name="Gouzy J."/>
            <person name="Schoof H."/>
            <person name="Van de Peer Y."/>
            <person name="Proost S."/>
            <person name="Cook D.R."/>
            <person name="Meyers B.C."/>
            <person name="Spannagl M."/>
            <person name="Cheung F."/>
            <person name="De Mita S."/>
            <person name="Krishnakumar V."/>
            <person name="Gundlach H."/>
            <person name="Zhou S."/>
            <person name="Mudge J."/>
            <person name="Bharti A.K."/>
            <person name="Murray J.D."/>
            <person name="Naoumkina M.A."/>
            <person name="Rosen B."/>
            <person name="Silverstein K.A."/>
            <person name="Tang H."/>
            <person name="Rombauts S."/>
            <person name="Zhao P.X."/>
            <person name="Zhou P."/>
            <person name="Barbe V."/>
            <person name="Bardou P."/>
            <person name="Bechner M."/>
            <person name="Bellec A."/>
            <person name="Berger A."/>
            <person name="Berges H."/>
            <person name="Bidwell S."/>
            <person name="Bisseling T."/>
            <person name="Choisne N."/>
            <person name="Couloux A."/>
            <person name="Denny R."/>
            <person name="Deshpande S."/>
            <person name="Dai X."/>
            <person name="Doyle J.J."/>
            <person name="Dudez A.M."/>
            <person name="Farmer A.D."/>
            <person name="Fouteau S."/>
            <person name="Franken C."/>
            <person name="Gibelin C."/>
            <person name="Gish J."/>
            <person name="Goldstein S."/>
            <person name="Gonzalez A.J."/>
            <person name="Green P.J."/>
            <person name="Hallab A."/>
            <person name="Hartog M."/>
            <person name="Hua A."/>
            <person name="Humphray S.J."/>
            <person name="Jeong D.H."/>
            <person name="Jing Y."/>
            <person name="Jocker A."/>
            <person name="Kenton S.M."/>
            <person name="Kim D.J."/>
            <person name="Klee K."/>
            <person name="Lai H."/>
            <person name="Lang C."/>
            <person name="Lin S."/>
            <person name="Macmil S.L."/>
            <person name="Magdelenat G."/>
            <person name="Matthews L."/>
            <person name="McCorrison J."/>
            <person name="Monaghan E.L."/>
            <person name="Mun J.H."/>
            <person name="Najar F.Z."/>
            <person name="Nicholson C."/>
            <person name="Noirot C."/>
            <person name="O'Bleness M."/>
            <person name="Paule C.R."/>
            <person name="Poulain J."/>
            <person name="Prion F."/>
            <person name="Qin B."/>
            <person name="Qu C."/>
            <person name="Retzel E.F."/>
            <person name="Riddle C."/>
            <person name="Sallet E."/>
            <person name="Samain S."/>
            <person name="Samson N."/>
            <person name="Sanders I."/>
            <person name="Saurat O."/>
            <person name="Scarpelli C."/>
            <person name="Schiex T."/>
            <person name="Segurens B."/>
            <person name="Severin A.J."/>
            <person name="Sherrier D.J."/>
            <person name="Shi R."/>
            <person name="Sims S."/>
            <person name="Singer S.R."/>
            <person name="Sinharoy S."/>
            <person name="Sterck L."/>
            <person name="Viollet A."/>
            <person name="Wang B.B."/>
            <person name="Wang K."/>
            <person name="Wang M."/>
            <person name="Wang X."/>
            <person name="Warfsmann J."/>
            <person name="Weissenbach J."/>
            <person name="White D.D."/>
            <person name="White J.D."/>
            <person name="Wiley G.B."/>
            <person name="Wincker P."/>
            <person name="Xing Y."/>
            <person name="Yang L."/>
            <person name="Yao Z."/>
            <person name="Ying F."/>
            <person name="Zhai J."/>
            <person name="Zhou L."/>
            <person name="Zuber A."/>
            <person name="Denarie J."/>
            <person name="Dixon R.A."/>
            <person name="May G.D."/>
            <person name="Schwartz D.C."/>
            <person name="Rogers J."/>
            <person name="Quetier F."/>
            <person name="Town C.D."/>
            <person name="Roe B.A."/>
        </authorList>
    </citation>
    <scope>NUCLEOTIDE SEQUENCE [LARGE SCALE GENOMIC DNA]</scope>
    <source>
        <strain evidence="10">A17</strain>
        <strain evidence="11 12">cv. Jemalong A17</strain>
    </source>
</reference>
<evidence type="ECO:0000256" key="2">
    <source>
        <dbReference type="ARBA" id="ARBA00008872"/>
    </source>
</evidence>
<dbReference type="InterPro" id="IPR009006">
    <property type="entry name" value="Ala_racemase/Decarboxylase_C"/>
</dbReference>
<dbReference type="InterPro" id="IPR029066">
    <property type="entry name" value="PLP-binding_barrel"/>
</dbReference>
<comment type="subunit">
    <text evidence="7">Homodimer. Only the dimer is catalytically active, as the active sites are constructed of residues from both monomers.</text>
</comment>